<dbReference type="PROSITE" id="PS00237">
    <property type="entry name" value="G_PROTEIN_RECEP_F1_1"/>
    <property type="match status" value="1"/>
</dbReference>
<feature type="transmembrane region" description="Helical" evidence="7">
    <location>
        <begin position="97"/>
        <end position="115"/>
    </location>
</feature>
<keyword evidence="10" id="KW-1185">Reference proteome</keyword>
<evidence type="ECO:0000256" key="6">
    <source>
        <dbReference type="ARBA" id="ARBA00023170"/>
    </source>
</evidence>
<evidence type="ECO:0000256" key="7">
    <source>
        <dbReference type="SAM" id="Phobius"/>
    </source>
</evidence>
<dbReference type="GO" id="GO:0016020">
    <property type="term" value="C:membrane"/>
    <property type="evidence" value="ECO:0007669"/>
    <property type="project" value="UniProtKB-SubCell"/>
</dbReference>
<feature type="transmembrane region" description="Helical" evidence="7">
    <location>
        <begin position="231"/>
        <end position="252"/>
    </location>
</feature>
<dbReference type="EMBL" id="KQ964830">
    <property type="protein sequence ID" value="KXN65697.1"/>
    <property type="molecule type" value="Genomic_DNA"/>
</dbReference>
<dbReference type="InterPro" id="IPR050125">
    <property type="entry name" value="GPCR_opsins"/>
</dbReference>
<evidence type="ECO:0000259" key="8">
    <source>
        <dbReference type="PROSITE" id="PS50262"/>
    </source>
</evidence>
<dbReference type="Proteomes" id="UP000070444">
    <property type="component" value="Unassembled WGS sequence"/>
</dbReference>
<dbReference type="InterPro" id="IPR000276">
    <property type="entry name" value="GPCR_Rhodpsn"/>
</dbReference>
<proteinExistence type="predicted"/>
<evidence type="ECO:0000256" key="1">
    <source>
        <dbReference type="ARBA" id="ARBA00004141"/>
    </source>
</evidence>
<evidence type="ECO:0000256" key="4">
    <source>
        <dbReference type="ARBA" id="ARBA00023040"/>
    </source>
</evidence>
<dbReference type="AlphaFoldDB" id="A0A137NSG6"/>
<feature type="transmembrane region" description="Helical" evidence="7">
    <location>
        <begin position="174"/>
        <end position="201"/>
    </location>
</feature>
<dbReference type="GO" id="GO:0004930">
    <property type="term" value="F:G protein-coupled receptor activity"/>
    <property type="evidence" value="ECO:0007669"/>
    <property type="project" value="UniProtKB-KW"/>
</dbReference>
<gene>
    <name evidence="9" type="ORF">CONCODRAFT_12642</name>
</gene>
<dbReference type="Gene3D" id="1.20.1070.10">
    <property type="entry name" value="Rhodopsin 7-helix transmembrane proteins"/>
    <property type="match status" value="1"/>
</dbReference>
<evidence type="ECO:0000256" key="2">
    <source>
        <dbReference type="ARBA" id="ARBA00022692"/>
    </source>
</evidence>
<feature type="transmembrane region" description="Helical" evidence="7">
    <location>
        <begin position="127"/>
        <end position="151"/>
    </location>
</feature>
<keyword evidence="4" id="KW-0807">Transducer</keyword>
<evidence type="ECO:0000313" key="10">
    <source>
        <dbReference type="Proteomes" id="UP000070444"/>
    </source>
</evidence>
<feature type="transmembrane region" description="Helical" evidence="7">
    <location>
        <begin position="54"/>
        <end position="77"/>
    </location>
</feature>
<keyword evidence="6 9" id="KW-0675">Receptor</keyword>
<feature type="transmembrane region" description="Helical" evidence="7">
    <location>
        <begin position="264"/>
        <end position="284"/>
    </location>
</feature>
<dbReference type="PANTHER" id="PTHR24240">
    <property type="entry name" value="OPSIN"/>
    <property type="match status" value="1"/>
</dbReference>
<keyword evidence="3 7" id="KW-1133">Transmembrane helix</keyword>
<dbReference type="InterPro" id="IPR017452">
    <property type="entry name" value="GPCR_Rhodpsn_7TM"/>
</dbReference>
<name>A0A137NSG6_CONC2</name>
<evidence type="ECO:0000256" key="5">
    <source>
        <dbReference type="ARBA" id="ARBA00023136"/>
    </source>
</evidence>
<comment type="subcellular location">
    <subcellularLocation>
        <location evidence="1">Membrane</location>
        <topology evidence="1">Multi-pass membrane protein</topology>
    </subcellularLocation>
</comment>
<dbReference type="SUPFAM" id="SSF81321">
    <property type="entry name" value="Family A G protein-coupled receptor-like"/>
    <property type="match status" value="1"/>
</dbReference>
<accession>A0A137NSG6</accession>
<evidence type="ECO:0000256" key="3">
    <source>
        <dbReference type="ARBA" id="ARBA00022989"/>
    </source>
</evidence>
<feature type="transmembrane region" description="Helical" evidence="7">
    <location>
        <begin position="20"/>
        <end position="42"/>
    </location>
</feature>
<keyword evidence="5 7" id="KW-0472">Membrane</keyword>
<feature type="domain" description="G-protein coupled receptors family 1 profile" evidence="8">
    <location>
        <begin position="33"/>
        <end position="281"/>
    </location>
</feature>
<dbReference type="PROSITE" id="PS50262">
    <property type="entry name" value="G_PROTEIN_RECEP_F1_2"/>
    <property type="match status" value="1"/>
</dbReference>
<keyword evidence="2 7" id="KW-0812">Transmembrane</keyword>
<sequence>MSTPAPPSPVIDEELRVGLLINTFISGVLGFTLNSLLAWILIKKLRKGGAHGDIKLCTFIAVSDTLVSICLILRSIIAKFPRNLLKEDPSWCKFDAAVTTVFLVVCGYSLAVMGIERFLLICFNIEVNVLVWFGLIAAVWFSQLIPVWIAMSENVQFLTKTEISCTTAPLKTGYVAYILAFVYFFASFFFVVVSYVSIMIFKFRQCLNQLNLNIPKEQVYSEFRSTFSKSLINISLYILVFIGKIVTIIYEFATGKKRTLLMDIVSNGLVVYSGFVNSLILLYMNTEVRKDLIDLLKYFKSKLF</sequence>
<protein>
    <submittedName>
        <fullName evidence="9">Family A G protein-coupled receptor-like protein</fullName>
    </submittedName>
</protein>
<reference evidence="9 10" key="1">
    <citation type="journal article" date="2015" name="Genome Biol. Evol.">
        <title>Phylogenomic analyses indicate that early fungi evolved digesting cell walls of algal ancestors of land plants.</title>
        <authorList>
            <person name="Chang Y."/>
            <person name="Wang S."/>
            <person name="Sekimoto S."/>
            <person name="Aerts A.L."/>
            <person name="Choi C."/>
            <person name="Clum A."/>
            <person name="LaButti K.M."/>
            <person name="Lindquist E.A."/>
            <person name="Yee Ngan C."/>
            <person name="Ohm R.A."/>
            <person name="Salamov A.A."/>
            <person name="Grigoriev I.V."/>
            <person name="Spatafora J.W."/>
            <person name="Berbee M.L."/>
        </authorList>
    </citation>
    <scope>NUCLEOTIDE SEQUENCE [LARGE SCALE GENOMIC DNA]</scope>
    <source>
        <strain evidence="9 10">NRRL 28638</strain>
    </source>
</reference>
<keyword evidence="4" id="KW-0297">G-protein coupled receptor</keyword>
<organism evidence="9 10">
    <name type="scientific">Conidiobolus coronatus (strain ATCC 28846 / CBS 209.66 / NRRL 28638)</name>
    <name type="common">Delacroixia coronata</name>
    <dbReference type="NCBI Taxonomy" id="796925"/>
    <lineage>
        <taxon>Eukaryota</taxon>
        <taxon>Fungi</taxon>
        <taxon>Fungi incertae sedis</taxon>
        <taxon>Zoopagomycota</taxon>
        <taxon>Entomophthoromycotina</taxon>
        <taxon>Entomophthoromycetes</taxon>
        <taxon>Entomophthorales</taxon>
        <taxon>Ancylistaceae</taxon>
        <taxon>Conidiobolus</taxon>
    </lineage>
</organism>
<evidence type="ECO:0000313" key="9">
    <source>
        <dbReference type="EMBL" id="KXN65697.1"/>
    </source>
</evidence>